<dbReference type="AlphaFoldDB" id="A0A9D2MIP5"/>
<dbReference type="EMBL" id="DWXN01000002">
    <property type="protein sequence ID" value="HJB74238.1"/>
    <property type="molecule type" value="Genomic_DNA"/>
</dbReference>
<dbReference type="InterPro" id="IPR021377">
    <property type="entry name" value="DUF3006"/>
</dbReference>
<name>A0A9D2MIP5_9FIRM</name>
<sequence length="67" mass="7460">MKVIINRIENDIAVLELENGKTVNAPLCIFGSAAQGDVFRIIADKEETASRKAKNAAKRKDLFRRSN</sequence>
<evidence type="ECO:0000313" key="1">
    <source>
        <dbReference type="EMBL" id="HJB74238.1"/>
    </source>
</evidence>
<comment type="caution">
    <text evidence="1">The sequence shown here is derived from an EMBL/GenBank/DDBJ whole genome shotgun (WGS) entry which is preliminary data.</text>
</comment>
<reference evidence="1" key="1">
    <citation type="journal article" date="2021" name="PeerJ">
        <title>Extensive microbial diversity within the chicken gut microbiome revealed by metagenomics and culture.</title>
        <authorList>
            <person name="Gilroy R."/>
            <person name="Ravi A."/>
            <person name="Getino M."/>
            <person name="Pursley I."/>
            <person name="Horton D.L."/>
            <person name="Alikhan N.F."/>
            <person name="Baker D."/>
            <person name="Gharbi K."/>
            <person name="Hall N."/>
            <person name="Watson M."/>
            <person name="Adriaenssens E.M."/>
            <person name="Foster-Nyarko E."/>
            <person name="Jarju S."/>
            <person name="Secka A."/>
            <person name="Antonio M."/>
            <person name="Oren A."/>
            <person name="Chaudhuri R.R."/>
            <person name="La Ragione R."/>
            <person name="Hildebrand F."/>
            <person name="Pallen M.J."/>
        </authorList>
    </citation>
    <scope>NUCLEOTIDE SEQUENCE</scope>
    <source>
        <strain evidence="1">CHK188-16595</strain>
    </source>
</reference>
<gene>
    <name evidence="1" type="ORF">IAA37_01005</name>
</gene>
<organism evidence="1 2">
    <name type="scientific">Candidatus Eubacterium faecale</name>
    <dbReference type="NCBI Taxonomy" id="2838568"/>
    <lineage>
        <taxon>Bacteria</taxon>
        <taxon>Bacillati</taxon>
        <taxon>Bacillota</taxon>
        <taxon>Clostridia</taxon>
        <taxon>Eubacteriales</taxon>
        <taxon>Eubacteriaceae</taxon>
        <taxon>Eubacterium</taxon>
    </lineage>
</organism>
<dbReference type="Proteomes" id="UP000823877">
    <property type="component" value="Unassembled WGS sequence"/>
</dbReference>
<reference evidence="1" key="2">
    <citation type="submission" date="2021-04" db="EMBL/GenBank/DDBJ databases">
        <authorList>
            <person name="Gilroy R."/>
        </authorList>
    </citation>
    <scope>NUCLEOTIDE SEQUENCE</scope>
    <source>
        <strain evidence="1">CHK188-16595</strain>
    </source>
</reference>
<protein>
    <submittedName>
        <fullName evidence="1">DUF3006 domain-containing protein</fullName>
    </submittedName>
</protein>
<accession>A0A9D2MIP5</accession>
<dbReference type="Pfam" id="PF11213">
    <property type="entry name" value="DUF3006"/>
    <property type="match status" value="1"/>
</dbReference>
<evidence type="ECO:0000313" key="2">
    <source>
        <dbReference type="Proteomes" id="UP000823877"/>
    </source>
</evidence>
<proteinExistence type="predicted"/>